<dbReference type="PANTHER" id="PTHR46663">
    <property type="entry name" value="DIGUANYLATE CYCLASE DGCT-RELATED"/>
    <property type="match status" value="1"/>
</dbReference>
<sequence>MNNPPIQPSPSLAPSESLSSVLGQAEHVQVLVEQSALELSTVNSVLEQEVGVQANSPEVQQALVQSQAVEEKVQDASDKLALVTQALEEEIRERHAMGAELALVTQQEQLARHAALHDALTGLPNRTLFHDRLEHGLAQARRHELALAVMFLDLDGFKQVNDTYGHDVGDAVLQTVAERLTENTRDDDTVSRLGGDEFLYLLMGATDEQSVANLAQKIVNRIQVPCQLSVGEIRVQLSIGVALFPKHGETAEALIKAADTAMYLAKRDRSGYTFAK</sequence>
<dbReference type="InterPro" id="IPR052163">
    <property type="entry name" value="DGC-Regulatory_Protein"/>
</dbReference>
<evidence type="ECO:0000256" key="1">
    <source>
        <dbReference type="SAM" id="Coils"/>
    </source>
</evidence>
<dbReference type="RefSeq" id="WP_051392164.1">
    <property type="nucleotide sequence ID" value="NZ_CP019239.1"/>
</dbReference>
<keyword evidence="1" id="KW-0175">Coiled coil</keyword>
<dbReference type="GO" id="GO:0003824">
    <property type="term" value="F:catalytic activity"/>
    <property type="evidence" value="ECO:0007669"/>
    <property type="project" value="UniProtKB-ARBA"/>
</dbReference>
<gene>
    <name evidence="3" type="ORF">RS694_04425</name>
</gene>
<organism evidence="3 4">
    <name type="scientific">Rhodoferax saidenbachensis</name>
    <dbReference type="NCBI Taxonomy" id="1484693"/>
    <lineage>
        <taxon>Bacteria</taxon>
        <taxon>Pseudomonadati</taxon>
        <taxon>Pseudomonadota</taxon>
        <taxon>Betaproteobacteria</taxon>
        <taxon>Burkholderiales</taxon>
        <taxon>Comamonadaceae</taxon>
        <taxon>Rhodoferax</taxon>
    </lineage>
</organism>
<dbReference type="STRING" id="1484693.RS694_04425"/>
<dbReference type="SUPFAM" id="SSF55073">
    <property type="entry name" value="Nucleotide cyclase"/>
    <property type="match status" value="1"/>
</dbReference>
<proteinExistence type="predicted"/>
<evidence type="ECO:0000313" key="4">
    <source>
        <dbReference type="Proteomes" id="UP000186110"/>
    </source>
</evidence>
<dbReference type="Pfam" id="PF00990">
    <property type="entry name" value="GGDEF"/>
    <property type="match status" value="1"/>
</dbReference>
<dbReference type="Proteomes" id="UP000186110">
    <property type="component" value="Chromosome"/>
</dbReference>
<keyword evidence="4" id="KW-1185">Reference proteome</keyword>
<dbReference type="CDD" id="cd01949">
    <property type="entry name" value="GGDEF"/>
    <property type="match status" value="1"/>
</dbReference>
<dbReference type="FunFam" id="3.30.70.270:FF:000001">
    <property type="entry name" value="Diguanylate cyclase domain protein"/>
    <property type="match status" value="1"/>
</dbReference>
<evidence type="ECO:0000313" key="3">
    <source>
        <dbReference type="EMBL" id="APW41861.1"/>
    </source>
</evidence>
<dbReference type="Gene3D" id="3.30.70.270">
    <property type="match status" value="1"/>
</dbReference>
<evidence type="ECO:0000259" key="2">
    <source>
        <dbReference type="PROSITE" id="PS50887"/>
    </source>
</evidence>
<dbReference type="NCBIfam" id="TIGR00254">
    <property type="entry name" value="GGDEF"/>
    <property type="match status" value="1"/>
</dbReference>
<dbReference type="eggNOG" id="COG2199">
    <property type="taxonomic scope" value="Bacteria"/>
</dbReference>
<accession>A0A1P8K7D9</accession>
<dbReference type="InterPro" id="IPR000160">
    <property type="entry name" value="GGDEF_dom"/>
</dbReference>
<dbReference type="KEGG" id="rsb:RS694_04425"/>
<dbReference type="InterPro" id="IPR043128">
    <property type="entry name" value="Rev_trsase/Diguanyl_cyclase"/>
</dbReference>
<dbReference type="AlphaFoldDB" id="A0A1P8K7D9"/>
<reference evidence="3 4" key="1">
    <citation type="submission" date="2017-01" db="EMBL/GenBank/DDBJ databases">
        <authorList>
            <person name="Mah S.A."/>
            <person name="Swanson W.J."/>
            <person name="Moy G.W."/>
            <person name="Vacquier V.D."/>
        </authorList>
    </citation>
    <scope>NUCLEOTIDE SEQUENCE [LARGE SCALE GENOMIC DNA]</scope>
    <source>
        <strain evidence="3 4">DSM 22694</strain>
    </source>
</reference>
<feature type="domain" description="GGDEF" evidence="2">
    <location>
        <begin position="145"/>
        <end position="276"/>
    </location>
</feature>
<name>A0A1P8K7D9_9BURK</name>
<feature type="coiled-coil region" evidence="1">
    <location>
        <begin position="59"/>
        <end position="93"/>
    </location>
</feature>
<dbReference type="PROSITE" id="PS50887">
    <property type="entry name" value="GGDEF"/>
    <property type="match status" value="1"/>
</dbReference>
<protein>
    <submittedName>
        <fullName evidence="3">GGDEF domain-containing protein</fullName>
    </submittedName>
</protein>
<dbReference type="EMBL" id="CP019239">
    <property type="protein sequence ID" value="APW41861.1"/>
    <property type="molecule type" value="Genomic_DNA"/>
</dbReference>
<dbReference type="SMART" id="SM00267">
    <property type="entry name" value="GGDEF"/>
    <property type="match status" value="1"/>
</dbReference>
<dbReference type="InterPro" id="IPR029787">
    <property type="entry name" value="Nucleotide_cyclase"/>
</dbReference>
<dbReference type="PANTHER" id="PTHR46663:SF2">
    <property type="entry name" value="GGDEF DOMAIN-CONTAINING PROTEIN"/>
    <property type="match status" value="1"/>
</dbReference>